<dbReference type="SUPFAM" id="SSF48726">
    <property type="entry name" value="Immunoglobulin"/>
    <property type="match status" value="1"/>
</dbReference>
<evidence type="ECO:0000259" key="2">
    <source>
        <dbReference type="PROSITE" id="PS50835"/>
    </source>
</evidence>
<dbReference type="InterPro" id="IPR007110">
    <property type="entry name" value="Ig-like_dom"/>
</dbReference>
<dbReference type="InterPro" id="IPR013106">
    <property type="entry name" value="Ig_V-set"/>
</dbReference>
<sequence>MTHEYALCAAGSPSRLLFYSLFCLKLSFHALQVISSVFPGSSADTTRRLSVLVGTDVTLGCLFDKLSKLVEWSALTVEWNMVDQRAEKSIVYTVEDGRAYVSRDGFVVDKKRLLEGDASLQLRNVTVGDEGLYTLDGERETPKWMDSLLSENVNRLVCLSNWLKAKK</sequence>
<dbReference type="Proteomes" id="UP000694389">
    <property type="component" value="Unassembled WGS sequence"/>
</dbReference>
<keyword evidence="1" id="KW-0732">Signal</keyword>
<evidence type="ECO:0000313" key="3">
    <source>
        <dbReference type="Ensembl" id="ENSDLAP00005080515.1"/>
    </source>
</evidence>
<feature type="chain" id="PRO_5035808037" description="Ig-like domain-containing protein" evidence="1">
    <location>
        <begin position="44"/>
        <end position="167"/>
    </location>
</feature>
<feature type="domain" description="Ig-like" evidence="2">
    <location>
        <begin position="39"/>
        <end position="134"/>
    </location>
</feature>
<dbReference type="InterPro" id="IPR036179">
    <property type="entry name" value="Ig-like_dom_sf"/>
</dbReference>
<dbReference type="AlphaFoldDB" id="A0A8P4GR94"/>
<evidence type="ECO:0000256" key="1">
    <source>
        <dbReference type="SAM" id="SignalP"/>
    </source>
</evidence>
<dbReference type="GeneTree" id="ENSGT00940000177909"/>
<organism evidence="3 4">
    <name type="scientific">Dicentrarchus labrax</name>
    <name type="common">European seabass</name>
    <name type="synonym">Morone labrax</name>
    <dbReference type="NCBI Taxonomy" id="13489"/>
    <lineage>
        <taxon>Eukaryota</taxon>
        <taxon>Metazoa</taxon>
        <taxon>Chordata</taxon>
        <taxon>Craniata</taxon>
        <taxon>Vertebrata</taxon>
        <taxon>Euteleostomi</taxon>
        <taxon>Actinopterygii</taxon>
        <taxon>Neopterygii</taxon>
        <taxon>Teleostei</taxon>
        <taxon>Neoteleostei</taxon>
        <taxon>Acanthomorphata</taxon>
        <taxon>Eupercaria</taxon>
        <taxon>Moronidae</taxon>
        <taxon>Dicentrarchus</taxon>
    </lineage>
</organism>
<dbReference type="PROSITE" id="PS50835">
    <property type="entry name" value="IG_LIKE"/>
    <property type="match status" value="1"/>
</dbReference>
<dbReference type="Pfam" id="PF07686">
    <property type="entry name" value="V-set"/>
    <property type="match status" value="1"/>
</dbReference>
<proteinExistence type="predicted"/>
<name>A0A8P4GR94_DICLA</name>
<dbReference type="Gene3D" id="2.60.40.10">
    <property type="entry name" value="Immunoglobulins"/>
    <property type="match status" value="1"/>
</dbReference>
<reference evidence="3" key="2">
    <citation type="submission" date="2025-09" db="UniProtKB">
        <authorList>
            <consortium name="Ensembl"/>
        </authorList>
    </citation>
    <scope>IDENTIFICATION</scope>
</reference>
<evidence type="ECO:0000313" key="4">
    <source>
        <dbReference type="Proteomes" id="UP000694389"/>
    </source>
</evidence>
<dbReference type="Ensembl" id="ENSDLAT00005067973.1">
    <property type="protein sequence ID" value="ENSDLAP00005080515.1"/>
    <property type="gene ID" value="ENSDLAG00005032308.1"/>
</dbReference>
<reference evidence="3" key="1">
    <citation type="submission" date="2025-08" db="UniProtKB">
        <authorList>
            <consortium name="Ensembl"/>
        </authorList>
    </citation>
    <scope>IDENTIFICATION</scope>
</reference>
<dbReference type="InterPro" id="IPR013783">
    <property type="entry name" value="Ig-like_fold"/>
</dbReference>
<keyword evidence="4" id="KW-1185">Reference proteome</keyword>
<accession>A0A8P4GR94</accession>
<feature type="signal peptide" evidence="1">
    <location>
        <begin position="1"/>
        <end position="43"/>
    </location>
</feature>
<protein>
    <recommendedName>
        <fullName evidence="2">Ig-like domain-containing protein</fullName>
    </recommendedName>
</protein>